<accession>A0A319AUT0</accession>
<evidence type="ECO:0000313" key="2">
    <source>
        <dbReference type="EMBL" id="PYH64117.1"/>
    </source>
</evidence>
<dbReference type="GeneID" id="37215629"/>
<gene>
    <name evidence="2" type="ORF">BO88DRAFT_458442</name>
</gene>
<name>A0A319AUT0_ASPVC</name>
<keyword evidence="3" id="KW-1185">Reference proteome</keyword>
<dbReference type="RefSeq" id="XP_025557911.1">
    <property type="nucleotide sequence ID" value="XM_025711037.1"/>
</dbReference>
<dbReference type="Proteomes" id="UP000248405">
    <property type="component" value="Unassembled WGS sequence"/>
</dbReference>
<dbReference type="AlphaFoldDB" id="A0A319AUT0"/>
<feature type="region of interest" description="Disordered" evidence="1">
    <location>
        <begin position="59"/>
        <end position="81"/>
    </location>
</feature>
<organism evidence="2 3">
    <name type="scientific">Aspergillus vadensis (strain CBS 113365 / IMI 142717 / IBT 24658)</name>
    <dbReference type="NCBI Taxonomy" id="1448311"/>
    <lineage>
        <taxon>Eukaryota</taxon>
        <taxon>Fungi</taxon>
        <taxon>Dikarya</taxon>
        <taxon>Ascomycota</taxon>
        <taxon>Pezizomycotina</taxon>
        <taxon>Eurotiomycetes</taxon>
        <taxon>Eurotiomycetidae</taxon>
        <taxon>Eurotiales</taxon>
        <taxon>Aspergillaceae</taxon>
        <taxon>Aspergillus</taxon>
        <taxon>Aspergillus subgen. Circumdati</taxon>
    </lineage>
</organism>
<sequence>MPPKKSLLKGYGPGSRALWSKTSSCATCSLTGFACARTGWIVGEARATSRWNYFHYHQGSSSDDGLRQPPQVIPRVSPEAKSSRTQVSFRYEPITMPYITFSRYS</sequence>
<dbReference type="EMBL" id="KZ821646">
    <property type="protein sequence ID" value="PYH64117.1"/>
    <property type="molecule type" value="Genomic_DNA"/>
</dbReference>
<proteinExistence type="predicted"/>
<reference evidence="2" key="1">
    <citation type="submission" date="2016-12" db="EMBL/GenBank/DDBJ databases">
        <title>The genomes of Aspergillus section Nigri reveals drivers in fungal speciation.</title>
        <authorList>
            <consortium name="DOE Joint Genome Institute"/>
            <person name="Vesth T.C."/>
            <person name="Nybo J."/>
            <person name="Theobald S."/>
            <person name="Brandl J."/>
            <person name="Frisvad J.C."/>
            <person name="Nielsen K.F."/>
            <person name="Lyhne E.K."/>
            <person name="Kogle M.E."/>
            <person name="Kuo A."/>
            <person name="Riley R."/>
            <person name="Clum A."/>
            <person name="Nolan M."/>
            <person name="Lipzen A."/>
            <person name="Salamov A."/>
            <person name="Henrissat B."/>
            <person name="Wiebenga A."/>
            <person name="De Vries R.P."/>
            <person name="Grigoriev I.V."/>
            <person name="Mortensen U.H."/>
            <person name="Andersen M.R."/>
            <person name="Baker S.E."/>
        </authorList>
    </citation>
    <scope>NUCLEOTIDE SEQUENCE [LARGE SCALE GENOMIC DNA]</scope>
    <source>
        <strain evidence="2">CBS 113365</strain>
    </source>
</reference>
<protein>
    <submittedName>
        <fullName evidence="2">Uncharacterized protein</fullName>
    </submittedName>
</protein>
<dbReference type="PROSITE" id="PS51257">
    <property type="entry name" value="PROKAR_LIPOPROTEIN"/>
    <property type="match status" value="1"/>
</dbReference>
<evidence type="ECO:0000313" key="3">
    <source>
        <dbReference type="Proteomes" id="UP000248405"/>
    </source>
</evidence>
<evidence type="ECO:0000256" key="1">
    <source>
        <dbReference type="SAM" id="MobiDB-lite"/>
    </source>
</evidence>
<dbReference type="OrthoDB" id="10426379at2759"/>